<dbReference type="EMBL" id="MASI01000003">
    <property type="protein sequence ID" value="ODA67557.1"/>
    <property type="molecule type" value="Genomic_DNA"/>
</dbReference>
<sequence>MVAIFGSNINEATKRLDEAVDALETLLGPHLSDIEAGDSVNELKEHIKALAEERDQLASELEEARTRVRRLESANDEVSGRIESLMTSLKQDLTASPS</sequence>
<dbReference type="Pfam" id="PF13747">
    <property type="entry name" value="DUF4164"/>
    <property type="match status" value="1"/>
</dbReference>
<dbReference type="SUPFAM" id="SSF58113">
    <property type="entry name" value="Apolipoprotein A-I"/>
    <property type="match status" value="1"/>
</dbReference>
<dbReference type="AlphaFoldDB" id="A0A1E2RZ94"/>
<reference evidence="2 3" key="1">
    <citation type="submission" date="2016-07" db="EMBL/GenBank/DDBJ databases">
        <title>Draft genome sequence of Methyloligella halotolerans C2T (VKM B-2706T=CCUG 61687T=DSM 25045T), a halotolerant polyhydroxybutyrate accumulating methylotroph.</title>
        <authorList>
            <person name="Vasilenko O.V."/>
            <person name="Doronina N.V."/>
            <person name="Poroshina M.N."/>
            <person name="Tarlachkov S.V."/>
            <person name="Trotsenko Y.A."/>
        </authorList>
    </citation>
    <scope>NUCLEOTIDE SEQUENCE [LARGE SCALE GENOMIC DNA]</scope>
    <source>
        <strain evidence="2 3">VKM B-2706</strain>
    </source>
</reference>
<dbReference type="InterPro" id="IPR025310">
    <property type="entry name" value="DUF4164"/>
</dbReference>
<comment type="caution">
    <text evidence="2">The sequence shown here is derived from an EMBL/GenBank/DDBJ whole genome shotgun (WGS) entry which is preliminary data.</text>
</comment>
<organism evidence="2 3">
    <name type="scientific">Methyloligella halotolerans</name>
    <dbReference type="NCBI Taxonomy" id="1177755"/>
    <lineage>
        <taxon>Bacteria</taxon>
        <taxon>Pseudomonadati</taxon>
        <taxon>Pseudomonadota</taxon>
        <taxon>Alphaproteobacteria</taxon>
        <taxon>Hyphomicrobiales</taxon>
        <taxon>Hyphomicrobiaceae</taxon>
        <taxon>Methyloligella</taxon>
    </lineage>
</organism>
<proteinExistence type="predicted"/>
<keyword evidence="3" id="KW-1185">Reference proteome</keyword>
<dbReference type="Gene3D" id="1.20.120.20">
    <property type="entry name" value="Apolipoprotein"/>
    <property type="match status" value="1"/>
</dbReference>
<gene>
    <name evidence="2" type="ORF">A7A08_01591</name>
</gene>
<dbReference type="Proteomes" id="UP000095087">
    <property type="component" value="Unassembled WGS sequence"/>
</dbReference>
<accession>A0A1E2RZ94</accession>
<name>A0A1E2RZ94_9HYPH</name>
<evidence type="ECO:0000256" key="1">
    <source>
        <dbReference type="SAM" id="Coils"/>
    </source>
</evidence>
<evidence type="ECO:0000313" key="2">
    <source>
        <dbReference type="EMBL" id="ODA67557.1"/>
    </source>
</evidence>
<feature type="coiled-coil region" evidence="1">
    <location>
        <begin position="40"/>
        <end position="81"/>
    </location>
</feature>
<keyword evidence="1" id="KW-0175">Coiled coil</keyword>
<protein>
    <submittedName>
        <fullName evidence="2">Uncharacterized protein</fullName>
    </submittedName>
</protein>
<dbReference type="STRING" id="1177755.A7A08_01591"/>
<evidence type="ECO:0000313" key="3">
    <source>
        <dbReference type="Proteomes" id="UP000095087"/>
    </source>
</evidence>